<evidence type="ECO:0000259" key="7">
    <source>
        <dbReference type="PROSITE" id="PS51656"/>
    </source>
</evidence>
<keyword evidence="1" id="KW-0004">4Fe-4S</keyword>
<dbReference type="InterPro" id="IPR050340">
    <property type="entry name" value="Cytosolic_Fe-S_CAF"/>
</dbReference>
<dbReference type="Gene3D" id="1.10.15.40">
    <property type="entry name" value="Electron transport complex subunit B, putative Fe-S cluster"/>
    <property type="match status" value="1"/>
</dbReference>
<evidence type="ECO:0000256" key="2">
    <source>
        <dbReference type="ARBA" id="ARBA00022723"/>
    </source>
</evidence>
<dbReference type="GO" id="GO:0051539">
    <property type="term" value="F:4 iron, 4 sulfur cluster binding"/>
    <property type="evidence" value="ECO:0007669"/>
    <property type="project" value="UniProtKB-KW"/>
</dbReference>
<dbReference type="InterPro" id="IPR017900">
    <property type="entry name" value="4Fe4S_Fe_S_CS"/>
</dbReference>
<dbReference type="EMBL" id="FWDM01000021">
    <property type="protein sequence ID" value="SLM13080.1"/>
    <property type="molecule type" value="Genomic_DNA"/>
</dbReference>
<feature type="domain" description="4Fe-4S ferredoxin-type" evidence="6">
    <location>
        <begin position="47"/>
        <end position="75"/>
    </location>
</feature>
<keyword evidence="2" id="KW-0479">Metal-binding</keyword>
<dbReference type="Gene3D" id="3.30.70.20">
    <property type="match status" value="1"/>
</dbReference>
<keyword evidence="4" id="KW-0411">Iron-sulfur</keyword>
<evidence type="ECO:0000256" key="3">
    <source>
        <dbReference type="ARBA" id="ARBA00023004"/>
    </source>
</evidence>
<dbReference type="Pfam" id="PF02906">
    <property type="entry name" value="Fe_hyd_lg_C"/>
    <property type="match status" value="1"/>
</dbReference>
<keyword evidence="3" id="KW-0408">Iron</keyword>
<evidence type="ECO:0000313" key="8">
    <source>
        <dbReference type="EMBL" id="SLM13080.1"/>
    </source>
</evidence>
<organism evidence="8">
    <name type="scientific">uncultured spirochete</name>
    <dbReference type="NCBI Taxonomy" id="156406"/>
    <lineage>
        <taxon>Bacteria</taxon>
        <taxon>Pseudomonadati</taxon>
        <taxon>Spirochaetota</taxon>
        <taxon>Spirochaetia</taxon>
        <taxon>Spirochaetales</taxon>
        <taxon>environmental samples</taxon>
    </lineage>
</organism>
<dbReference type="Gene3D" id="3.40.50.1780">
    <property type="match status" value="2"/>
</dbReference>
<feature type="domain" description="4Fe-4S" evidence="7">
    <location>
        <begin position="403"/>
        <end position="466"/>
    </location>
</feature>
<dbReference type="PANTHER" id="PTHR11615">
    <property type="entry name" value="NITRATE, FORMATE, IRON DEHYDROGENASE"/>
    <property type="match status" value="1"/>
</dbReference>
<evidence type="ECO:0000256" key="5">
    <source>
        <dbReference type="SAM" id="MobiDB-lite"/>
    </source>
</evidence>
<dbReference type="PROSITE" id="PS00198">
    <property type="entry name" value="4FE4S_FER_1"/>
    <property type="match status" value="1"/>
</dbReference>
<feature type="region of interest" description="Disordered" evidence="5">
    <location>
        <begin position="352"/>
        <end position="372"/>
    </location>
</feature>
<feature type="region of interest" description="Disordered" evidence="5">
    <location>
        <begin position="241"/>
        <end position="263"/>
    </location>
</feature>
<accession>A0A3P3XJZ0</accession>
<evidence type="ECO:0000256" key="1">
    <source>
        <dbReference type="ARBA" id="ARBA00022485"/>
    </source>
</evidence>
<name>A0A3P3XJZ0_9SPIR</name>
<evidence type="ECO:0000259" key="6">
    <source>
        <dbReference type="PROSITE" id="PS51379"/>
    </source>
</evidence>
<dbReference type="PROSITE" id="PS51379">
    <property type="entry name" value="4FE4S_FER_2"/>
    <property type="match status" value="2"/>
</dbReference>
<feature type="domain" description="4Fe-4S ferredoxin-type" evidence="6">
    <location>
        <begin position="17"/>
        <end position="46"/>
    </location>
</feature>
<dbReference type="InterPro" id="IPR009016">
    <property type="entry name" value="Fe_hydrogenase"/>
</dbReference>
<dbReference type="Pfam" id="PF13237">
    <property type="entry name" value="Fer4_10"/>
    <property type="match status" value="1"/>
</dbReference>
<gene>
    <name evidence="8" type="ORF">SPIROBIBN47_280015</name>
</gene>
<dbReference type="Gene3D" id="3.40.950.10">
    <property type="entry name" value="Fe-only Hydrogenase (Larger Subunit), Chain L, domain 3"/>
    <property type="match status" value="2"/>
</dbReference>
<evidence type="ECO:0000256" key="4">
    <source>
        <dbReference type="ARBA" id="ARBA00023014"/>
    </source>
</evidence>
<dbReference type="SUPFAM" id="SSF54862">
    <property type="entry name" value="4Fe-4S ferredoxins"/>
    <property type="match status" value="1"/>
</dbReference>
<dbReference type="InterPro" id="IPR004108">
    <property type="entry name" value="Fe_hydrogenase_lsu_C"/>
</dbReference>
<dbReference type="InterPro" id="IPR017896">
    <property type="entry name" value="4Fe4S_Fe-S-bd"/>
</dbReference>
<dbReference type="SUPFAM" id="SSF53920">
    <property type="entry name" value="Fe-only hydrogenase"/>
    <property type="match status" value="1"/>
</dbReference>
<dbReference type="PROSITE" id="PS51656">
    <property type="entry name" value="4FE4S"/>
    <property type="match status" value="1"/>
</dbReference>
<dbReference type="Pfam" id="PF04060">
    <property type="entry name" value="FeS"/>
    <property type="match status" value="1"/>
</dbReference>
<sequence>MNNKTLQNQENNIRTFHSVQLDADLCVGCTTCIKFCPTKAIRVRDGKAKIFEDRCIDCGECIRRCPKGAKKAISDPLFILDGYDLKVALPAPSLYAQFGTRYSQSDIFAALHHMGFDEVFDVAWGAIVATEITRSILAKPGPAPRISSACPVIVRLIQQRFPSLIPNLMPILPPSEIAAREARKRLSEISRKIGIFFLSPCTAKVTAVRMPLGYSQSSIDAVISFSDIFLPLKRALEERKPLSPKKGFKSSVPQASSGHSPILPMMDNLEPGMGWARSDGELDALRIPDSVSVDGISNVIDLFEAIENGNIESIQYIEALACPGGCVGGPMAVENPHIARSNMRQRCQKDNLAAEASSSPMKAIKPPSPKLPEQEELPSYIWTEQVSPKPVLVLDADLSKALEMAEKIDTIHAQLPGIDCGACGAPDCDCLAEDIVRGFASIEDCRLLEHPYSKGTKENIHSEGLST</sequence>
<dbReference type="InterPro" id="IPR007202">
    <property type="entry name" value="4Fe-4S_dom"/>
</dbReference>
<dbReference type="AlphaFoldDB" id="A0A3P3XJZ0"/>
<reference evidence="8" key="1">
    <citation type="submission" date="2017-02" db="EMBL/GenBank/DDBJ databases">
        <authorList>
            <person name="Regsiter A."/>
            <person name="William W."/>
        </authorList>
    </citation>
    <scope>NUCLEOTIDE SEQUENCE</scope>
    <source>
        <strain evidence="8">Bib</strain>
    </source>
</reference>
<proteinExistence type="predicted"/>
<protein>
    <submittedName>
        <fullName evidence="8">Fe-S cluster domain protein</fullName>
    </submittedName>
</protein>
<dbReference type="GO" id="GO:0046872">
    <property type="term" value="F:metal ion binding"/>
    <property type="evidence" value="ECO:0007669"/>
    <property type="project" value="UniProtKB-KW"/>
</dbReference>